<evidence type="ECO:0000313" key="2">
    <source>
        <dbReference type="Proteomes" id="UP001064048"/>
    </source>
</evidence>
<name>A0ACC0K4V4_CHOFU</name>
<organism evidence="1 2">
    <name type="scientific">Choristoneura fumiferana</name>
    <name type="common">Spruce budworm moth</name>
    <name type="synonym">Archips fumiferana</name>
    <dbReference type="NCBI Taxonomy" id="7141"/>
    <lineage>
        <taxon>Eukaryota</taxon>
        <taxon>Metazoa</taxon>
        <taxon>Ecdysozoa</taxon>
        <taxon>Arthropoda</taxon>
        <taxon>Hexapoda</taxon>
        <taxon>Insecta</taxon>
        <taxon>Pterygota</taxon>
        <taxon>Neoptera</taxon>
        <taxon>Endopterygota</taxon>
        <taxon>Lepidoptera</taxon>
        <taxon>Glossata</taxon>
        <taxon>Ditrysia</taxon>
        <taxon>Tortricoidea</taxon>
        <taxon>Tortricidae</taxon>
        <taxon>Tortricinae</taxon>
        <taxon>Choristoneura</taxon>
    </lineage>
</organism>
<reference evidence="1 2" key="1">
    <citation type="journal article" date="2022" name="Genome Biol. Evol.">
        <title>The Spruce Budworm Genome: Reconstructing the Evolutionary History of Antifreeze Proteins.</title>
        <authorList>
            <person name="Beliveau C."/>
            <person name="Gagne P."/>
            <person name="Picq S."/>
            <person name="Vernygora O."/>
            <person name="Keeling C.I."/>
            <person name="Pinkney K."/>
            <person name="Doucet D."/>
            <person name="Wen F."/>
            <person name="Johnston J.S."/>
            <person name="Maaroufi H."/>
            <person name="Boyle B."/>
            <person name="Laroche J."/>
            <person name="Dewar K."/>
            <person name="Juretic N."/>
            <person name="Blackburn G."/>
            <person name="Nisole A."/>
            <person name="Brunet B."/>
            <person name="Brandao M."/>
            <person name="Lumley L."/>
            <person name="Duan J."/>
            <person name="Quan G."/>
            <person name="Lucarotti C.J."/>
            <person name="Roe A.D."/>
            <person name="Sperling F.A.H."/>
            <person name="Levesque R.C."/>
            <person name="Cusson M."/>
        </authorList>
    </citation>
    <scope>NUCLEOTIDE SEQUENCE [LARGE SCALE GENOMIC DNA]</scope>
    <source>
        <strain evidence="1">Glfc:IPQL:Cfum</strain>
    </source>
</reference>
<protein>
    <submittedName>
        <fullName evidence="1">Uncharacterized protein</fullName>
    </submittedName>
</protein>
<evidence type="ECO:0000313" key="1">
    <source>
        <dbReference type="EMBL" id="KAI8431415.1"/>
    </source>
</evidence>
<proteinExistence type="predicted"/>
<accession>A0ACC0K4V4</accession>
<gene>
    <name evidence="1" type="ORF">MSG28_015937</name>
</gene>
<dbReference type="Proteomes" id="UP001064048">
    <property type="component" value="Chromosome 30"/>
</dbReference>
<keyword evidence="2" id="KW-1185">Reference proteome</keyword>
<dbReference type="EMBL" id="CM046130">
    <property type="protein sequence ID" value="KAI8431415.1"/>
    <property type="molecule type" value="Genomic_DNA"/>
</dbReference>
<comment type="caution">
    <text evidence="1">The sequence shown here is derived from an EMBL/GenBank/DDBJ whole genome shotgun (WGS) entry which is preliminary data.</text>
</comment>
<sequence length="679" mass="78060">MKLSSYFLTLFIIKVTFCKYHQKHNHDSESLEGDALIDKILASDKFHELADKIVDKAVEKINNQQSAVTILASNDPEIETKKSNVNPNPEFKSLRDLEKKNGKPEKKSKKSQKRLTYKPGKIDIVAVMQKKILHSDDLTFRYDRFTRNNRAVTVSDNPLAEKKNTEKANLNVEKENEESTTNHKIIKKPSADGNSEEQNKSGTDEESNSEESDRGEKTTPNDLSIESTKLADPDTRPVTKPESDNPFGNEKVIIWKGSHNDNDDNDSEDKSNDEDKQETKQTTPQGTTEITRGKETTKMPHLFRAETVSTSTLKDKKDNEVLVDDNADYENDDLEDIKVEQKDINNKTKKIVRREGDRTMESFSGAPVFIDVERNQEQFLLAQEICRTIMQQEVSTNQATIIPVAVSSQNTSNNQTVVESTRPSRTRLQSAQKTPKATDQSCPDVKSKDAGSTLLTVVPRRIRCPECHRYTAENEEKMLRHIKKVHKGENPFQCYMCDYSTYNKSLFEEHVRIHQGIKPFKCTQCDYKSASKKNLKKHELIHRPNNPLKCNCGFIARHPRALKRHEESHITGEWLKFDSCRFKFRDIVSFEKHKKMHKAKCHICEYTSCSKMYLKRHLREEHSLPDNSAVKKEQFTCQICGWMSSTMAKILLHLIHHPKQEVDESIIDISILRKHGIMT</sequence>